<evidence type="ECO:0000256" key="7">
    <source>
        <dbReference type="RuleBase" id="RU363032"/>
    </source>
</evidence>
<proteinExistence type="inferred from homology"/>
<evidence type="ECO:0000256" key="6">
    <source>
        <dbReference type="ARBA" id="ARBA00023136"/>
    </source>
</evidence>
<dbReference type="CDD" id="cd06261">
    <property type="entry name" value="TM_PBP2"/>
    <property type="match status" value="1"/>
</dbReference>
<dbReference type="PANTHER" id="PTHR30043:SF8">
    <property type="entry name" value="ABC TRANSPORTER, PERMEASE PROTEIN CC0363, PUTATIVE-RELATED"/>
    <property type="match status" value="1"/>
</dbReference>
<feature type="transmembrane region" description="Helical" evidence="7">
    <location>
        <begin position="17"/>
        <end position="36"/>
    </location>
</feature>
<dbReference type="Gene3D" id="1.10.3720.10">
    <property type="entry name" value="MetI-like"/>
    <property type="match status" value="1"/>
</dbReference>
<name>A0ABU9XDC5_9BACI</name>
<comment type="subcellular location">
    <subcellularLocation>
        <location evidence="2">Cell envelope</location>
    </subcellularLocation>
    <subcellularLocation>
        <location evidence="7">Cell membrane</location>
        <topology evidence="7">Multi-pass membrane protein</topology>
    </subcellularLocation>
    <subcellularLocation>
        <location evidence="1">Membrane</location>
        <topology evidence="1">Multi-pass membrane protein</topology>
    </subcellularLocation>
</comment>
<evidence type="ECO:0000256" key="3">
    <source>
        <dbReference type="ARBA" id="ARBA00022448"/>
    </source>
</evidence>
<feature type="transmembrane region" description="Helical" evidence="7">
    <location>
        <begin position="240"/>
        <end position="258"/>
    </location>
</feature>
<evidence type="ECO:0000256" key="5">
    <source>
        <dbReference type="ARBA" id="ARBA00022989"/>
    </source>
</evidence>
<dbReference type="InterPro" id="IPR000515">
    <property type="entry name" value="MetI-like"/>
</dbReference>
<dbReference type="InterPro" id="IPR005769">
    <property type="entry name" value="PhnE/PtxC"/>
</dbReference>
<protein>
    <submittedName>
        <fullName evidence="9">Phosphonate ABC transporter, permease protein PhnE</fullName>
    </submittedName>
</protein>
<evidence type="ECO:0000259" key="8">
    <source>
        <dbReference type="PROSITE" id="PS50928"/>
    </source>
</evidence>
<keyword evidence="3 7" id="KW-0813">Transport</keyword>
<feature type="transmembrane region" description="Helical" evidence="7">
    <location>
        <begin position="72"/>
        <end position="96"/>
    </location>
</feature>
<sequence>MDVIEKQLNKSPKYNRYLITVSLIILLLFLWSFSTIDRKDMEGSSWEIATSIIKGIISPDLDLLLNLTSEGVLFLLVETLSIAFLGTIIGALLAIPLAFLSASNVVPKPIASFTKFLLIIIRTVPALVYGLMFIRVTGPGPFSGVLTISLISVGMLAKLLVDAIEDLDTSILETMTSIGCNTFEKIRYGIVPQLFAIFLSIIIYRFDMNLREASVLGLVGAGGIGAPLIFAMNAYRWTEVGAILIGLMLLILLVELISNRTRAKLITG</sequence>
<dbReference type="RefSeq" id="WP_345823716.1">
    <property type="nucleotide sequence ID" value="NZ_JBDIML010000001.1"/>
</dbReference>
<keyword evidence="10" id="KW-1185">Reference proteome</keyword>
<keyword evidence="4 7" id="KW-0812">Transmembrane</keyword>
<evidence type="ECO:0000256" key="1">
    <source>
        <dbReference type="ARBA" id="ARBA00004141"/>
    </source>
</evidence>
<dbReference type="Proteomes" id="UP001444625">
    <property type="component" value="Unassembled WGS sequence"/>
</dbReference>
<comment type="similarity">
    <text evidence="7">Belongs to the binding-protein-dependent transport system permease family.</text>
</comment>
<reference evidence="9 10" key="1">
    <citation type="submission" date="2024-05" db="EMBL/GenBank/DDBJ databases">
        <authorList>
            <person name="Haq I."/>
            <person name="Ullah Z."/>
            <person name="Ahmad R."/>
            <person name="Li M."/>
            <person name="Tong Y."/>
        </authorList>
    </citation>
    <scope>NUCLEOTIDE SEQUENCE [LARGE SCALE GENOMIC DNA]</scope>
    <source>
        <strain evidence="9 10">16A2E</strain>
    </source>
</reference>
<dbReference type="InterPro" id="IPR035906">
    <property type="entry name" value="MetI-like_sf"/>
</dbReference>
<dbReference type="SUPFAM" id="SSF161098">
    <property type="entry name" value="MetI-like"/>
    <property type="match status" value="1"/>
</dbReference>
<feature type="transmembrane region" description="Helical" evidence="7">
    <location>
        <begin position="213"/>
        <end position="234"/>
    </location>
</feature>
<feature type="transmembrane region" description="Helical" evidence="7">
    <location>
        <begin position="116"/>
        <end position="134"/>
    </location>
</feature>
<feature type="transmembrane region" description="Helical" evidence="7">
    <location>
        <begin position="186"/>
        <end position="206"/>
    </location>
</feature>
<feature type="domain" description="ABC transmembrane type-1" evidence="8">
    <location>
        <begin position="76"/>
        <end position="258"/>
    </location>
</feature>
<dbReference type="PROSITE" id="PS50928">
    <property type="entry name" value="ABC_TM1"/>
    <property type="match status" value="1"/>
</dbReference>
<keyword evidence="5 7" id="KW-1133">Transmembrane helix</keyword>
<dbReference type="NCBIfam" id="TIGR01097">
    <property type="entry name" value="PhnE"/>
    <property type="match status" value="1"/>
</dbReference>
<dbReference type="Pfam" id="PF00528">
    <property type="entry name" value="BPD_transp_1"/>
    <property type="match status" value="1"/>
</dbReference>
<dbReference type="PANTHER" id="PTHR30043">
    <property type="entry name" value="PHOSPHONATES TRANSPORT SYSTEM PERMEASE PROTEIN"/>
    <property type="match status" value="1"/>
</dbReference>
<evidence type="ECO:0000313" key="10">
    <source>
        <dbReference type="Proteomes" id="UP001444625"/>
    </source>
</evidence>
<gene>
    <name evidence="9" type="primary">phnE</name>
    <name evidence="9" type="ORF">ABC228_03615</name>
</gene>
<keyword evidence="6 7" id="KW-0472">Membrane</keyword>
<evidence type="ECO:0000313" key="9">
    <source>
        <dbReference type="EMBL" id="MEN2766262.1"/>
    </source>
</evidence>
<evidence type="ECO:0000256" key="4">
    <source>
        <dbReference type="ARBA" id="ARBA00022692"/>
    </source>
</evidence>
<organism evidence="9 10">
    <name type="scientific">Ornithinibacillus xuwenensis</name>
    <dbReference type="NCBI Taxonomy" id="3144668"/>
    <lineage>
        <taxon>Bacteria</taxon>
        <taxon>Bacillati</taxon>
        <taxon>Bacillota</taxon>
        <taxon>Bacilli</taxon>
        <taxon>Bacillales</taxon>
        <taxon>Bacillaceae</taxon>
        <taxon>Ornithinibacillus</taxon>
    </lineage>
</organism>
<evidence type="ECO:0000256" key="2">
    <source>
        <dbReference type="ARBA" id="ARBA00004196"/>
    </source>
</evidence>
<dbReference type="EMBL" id="JBDIML010000001">
    <property type="protein sequence ID" value="MEN2766262.1"/>
    <property type="molecule type" value="Genomic_DNA"/>
</dbReference>
<accession>A0ABU9XDC5</accession>
<comment type="caution">
    <text evidence="9">The sequence shown here is derived from an EMBL/GenBank/DDBJ whole genome shotgun (WGS) entry which is preliminary data.</text>
</comment>